<sequence length="60" mass="6709">MAATTDVSKNRLMQNGRSPMHGIANDTCKLDGITDYDPDTIHKKHPILTSKYYPILSVSF</sequence>
<name>A0AAE0S6A1_9BIVA</name>
<gene>
    <name evidence="2" type="ORF">CHS0354_033270</name>
</gene>
<feature type="compositionally biased region" description="Polar residues" evidence="1">
    <location>
        <begin position="1"/>
        <end position="17"/>
    </location>
</feature>
<comment type="caution">
    <text evidence="2">The sequence shown here is derived from an EMBL/GenBank/DDBJ whole genome shotgun (WGS) entry which is preliminary data.</text>
</comment>
<keyword evidence="3" id="KW-1185">Reference proteome</keyword>
<organism evidence="2 3">
    <name type="scientific">Potamilus streckersoni</name>
    <dbReference type="NCBI Taxonomy" id="2493646"/>
    <lineage>
        <taxon>Eukaryota</taxon>
        <taxon>Metazoa</taxon>
        <taxon>Spiralia</taxon>
        <taxon>Lophotrochozoa</taxon>
        <taxon>Mollusca</taxon>
        <taxon>Bivalvia</taxon>
        <taxon>Autobranchia</taxon>
        <taxon>Heteroconchia</taxon>
        <taxon>Palaeoheterodonta</taxon>
        <taxon>Unionida</taxon>
        <taxon>Unionoidea</taxon>
        <taxon>Unionidae</taxon>
        <taxon>Ambleminae</taxon>
        <taxon>Lampsilini</taxon>
        <taxon>Potamilus</taxon>
    </lineage>
</organism>
<reference evidence="2" key="1">
    <citation type="journal article" date="2021" name="Genome Biol. Evol.">
        <title>A High-Quality Reference Genome for a Parasitic Bivalve with Doubly Uniparental Inheritance (Bivalvia: Unionida).</title>
        <authorList>
            <person name="Smith C.H."/>
        </authorList>
    </citation>
    <scope>NUCLEOTIDE SEQUENCE</scope>
    <source>
        <strain evidence="2">CHS0354</strain>
    </source>
</reference>
<protein>
    <submittedName>
        <fullName evidence="2">Uncharacterized protein</fullName>
    </submittedName>
</protein>
<evidence type="ECO:0000313" key="3">
    <source>
        <dbReference type="Proteomes" id="UP001195483"/>
    </source>
</evidence>
<dbReference type="Proteomes" id="UP001195483">
    <property type="component" value="Unassembled WGS sequence"/>
</dbReference>
<dbReference type="AlphaFoldDB" id="A0AAE0S6A1"/>
<accession>A0AAE0S6A1</accession>
<dbReference type="EMBL" id="JAEAOA010001951">
    <property type="protein sequence ID" value="KAK3586146.1"/>
    <property type="molecule type" value="Genomic_DNA"/>
</dbReference>
<proteinExistence type="predicted"/>
<reference evidence="2" key="3">
    <citation type="submission" date="2023-05" db="EMBL/GenBank/DDBJ databases">
        <authorList>
            <person name="Smith C.H."/>
        </authorList>
    </citation>
    <scope>NUCLEOTIDE SEQUENCE</scope>
    <source>
        <strain evidence="2">CHS0354</strain>
        <tissue evidence="2">Mantle</tissue>
    </source>
</reference>
<evidence type="ECO:0000256" key="1">
    <source>
        <dbReference type="SAM" id="MobiDB-lite"/>
    </source>
</evidence>
<evidence type="ECO:0000313" key="2">
    <source>
        <dbReference type="EMBL" id="KAK3586146.1"/>
    </source>
</evidence>
<reference evidence="2" key="2">
    <citation type="journal article" date="2021" name="Genome Biol. Evol.">
        <title>Developing a high-quality reference genome for a parasitic bivalve with doubly uniparental inheritance (Bivalvia: Unionida).</title>
        <authorList>
            <person name="Smith C.H."/>
        </authorList>
    </citation>
    <scope>NUCLEOTIDE SEQUENCE</scope>
    <source>
        <strain evidence="2">CHS0354</strain>
        <tissue evidence="2">Mantle</tissue>
    </source>
</reference>
<feature type="region of interest" description="Disordered" evidence="1">
    <location>
        <begin position="1"/>
        <end position="24"/>
    </location>
</feature>